<reference evidence="2 3" key="1">
    <citation type="submission" date="2019-12" db="EMBL/GenBank/DDBJ databases">
        <authorList>
            <person name="Floudas D."/>
            <person name="Bentzer J."/>
            <person name="Ahren D."/>
            <person name="Johansson T."/>
            <person name="Persson P."/>
            <person name="Tunlid A."/>
        </authorList>
    </citation>
    <scope>NUCLEOTIDE SEQUENCE [LARGE SCALE GENOMIC DNA]</scope>
    <source>
        <strain evidence="2 3">CBS 102.39</strain>
    </source>
</reference>
<evidence type="ECO:0000313" key="2">
    <source>
        <dbReference type="EMBL" id="KAF4612683.1"/>
    </source>
</evidence>
<evidence type="ECO:0000256" key="1">
    <source>
        <dbReference type="SAM" id="MobiDB-lite"/>
    </source>
</evidence>
<name>A0A8H4QKN1_9AGAR</name>
<accession>A0A8H4QKN1</accession>
<organism evidence="2 3">
    <name type="scientific">Agrocybe pediades</name>
    <dbReference type="NCBI Taxonomy" id="84607"/>
    <lineage>
        <taxon>Eukaryota</taxon>
        <taxon>Fungi</taxon>
        <taxon>Dikarya</taxon>
        <taxon>Basidiomycota</taxon>
        <taxon>Agaricomycotina</taxon>
        <taxon>Agaricomycetes</taxon>
        <taxon>Agaricomycetidae</taxon>
        <taxon>Agaricales</taxon>
        <taxon>Agaricineae</taxon>
        <taxon>Strophariaceae</taxon>
        <taxon>Agrocybe</taxon>
    </lineage>
</organism>
<evidence type="ECO:0000313" key="3">
    <source>
        <dbReference type="Proteomes" id="UP000521872"/>
    </source>
</evidence>
<protein>
    <submittedName>
        <fullName evidence="2">Uncharacterized protein</fullName>
    </submittedName>
</protein>
<dbReference type="AlphaFoldDB" id="A0A8H4QKN1"/>
<gene>
    <name evidence="2" type="ORF">D9613_011715</name>
</gene>
<dbReference type="EMBL" id="JAACJL010000047">
    <property type="protein sequence ID" value="KAF4612683.1"/>
    <property type="molecule type" value="Genomic_DNA"/>
</dbReference>
<dbReference type="Proteomes" id="UP000521872">
    <property type="component" value="Unassembled WGS sequence"/>
</dbReference>
<proteinExistence type="predicted"/>
<sequence length="438" mass="47702">MTDAKTSKIFKSKLAKLLRTPESKSKYPLPSPPKEDSTSRVLKHKGQKTCKIVRILKSAPRLLARLTSSKPHLHLSSSLAEGGNEKFPPVTSIPPVDTAVEDDESAQAPISSLSIVKNKPTLVLGYAPNEAGDTEKGEGLLDGPISPKQPVLVESATSALPEVESASSDVHSRSTHWCEETATDSSISSPFDDSCDGFPEDVKGKNEDEAISAVHDSGVGWSLVEGLSSESDTSFVLENEGDVEGAAEEGLLESSSAFHDALRELASNHELRFEDIVSRLTMFKKITNSQHVLTSEVHFEEKKQRCLVDQAISLYEMPSQTEVVSSYAIRPLLIPPYSKPTPSRIPVRAGRRPFTQRYGINGAASGDYTAREESKSKSEQALQPVQRPQLAHDCGRDHHRRRVTSTVSSLSTSSSSSRGFDVPTQGQYLAARRAGWRL</sequence>
<comment type="caution">
    <text evidence="2">The sequence shown here is derived from an EMBL/GenBank/DDBJ whole genome shotgun (WGS) entry which is preliminary data.</text>
</comment>
<feature type="compositionally biased region" description="Low complexity" evidence="1">
    <location>
        <begin position="404"/>
        <end position="418"/>
    </location>
</feature>
<feature type="region of interest" description="Disordered" evidence="1">
    <location>
        <begin position="21"/>
        <end position="45"/>
    </location>
</feature>
<keyword evidence="3" id="KW-1185">Reference proteome</keyword>
<feature type="region of interest" description="Disordered" evidence="1">
    <location>
        <begin position="373"/>
        <end position="422"/>
    </location>
</feature>